<evidence type="ECO:0000256" key="1">
    <source>
        <dbReference type="ARBA" id="ARBA00023015"/>
    </source>
</evidence>
<dbReference type="RefSeq" id="WP_066330658.1">
    <property type="nucleotide sequence ID" value="NZ_LWSG01000012.1"/>
</dbReference>
<keyword evidence="3" id="KW-0804">Transcription</keyword>
<dbReference type="SMART" id="SM01134">
    <property type="entry name" value="DeoRC"/>
    <property type="match status" value="1"/>
</dbReference>
<dbReference type="AlphaFoldDB" id="A0A179SZM5"/>
<accession>A0A179SZM5</accession>
<comment type="caution">
    <text evidence="5">The sequence shown here is derived from an EMBL/GenBank/DDBJ whole genome shotgun (WGS) entry which is preliminary data.</text>
</comment>
<dbReference type="InterPro" id="IPR050313">
    <property type="entry name" value="Carb_Metab_HTH_regulators"/>
</dbReference>
<sequence length="251" mass="27999">MLTPERHRIILDVLKDKQSVKIQELVDLTNSSESTIRRDLTQLEEEKYLKRIHGGAALLQGKLSEPNIIEKSAKNLHQKKLIAKEAASSIEEGDCIFLDAGTTTLQMVEYLPTEKELVVVTNGLTIIEPLMKKGLKTYLIGGFLKPITGAMIGRGALTSLEQYRFDKCFLGVNGIHHELGYTTPDPEEAALKLTALRLSREKYVLADHTKFGEIAFSKIAHLSEAKIITGYVDEDVLHQYGKNTAIKVVKE</sequence>
<dbReference type="SUPFAM" id="SSF46785">
    <property type="entry name" value="Winged helix' DNA-binding domain"/>
    <property type="match status" value="1"/>
</dbReference>
<proteinExistence type="predicted"/>
<dbReference type="InterPro" id="IPR014036">
    <property type="entry name" value="DeoR-like_C"/>
</dbReference>
<dbReference type="PROSITE" id="PS51000">
    <property type="entry name" value="HTH_DEOR_2"/>
    <property type="match status" value="1"/>
</dbReference>
<keyword evidence="2" id="KW-0238">DNA-binding</keyword>
<gene>
    <name evidence="5" type="ORF">A6K24_03465</name>
</gene>
<dbReference type="Proteomes" id="UP000078534">
    <property type="component" value="Unassembled WGS sequence"/>
</dbReference>
<dbReference type="EMBL" id="LWSG01000012">
    <property type="protein sequence ID" value="OAS86580.1"/>
    <property type="molecule type" value="Genomic_DNA"/>
</dbReference>
<evidence type="ECO:0000313" key="6">
    <source>
        <dbReference type="Proteomes" id="UP000078534"/>
    </source>
</evidence>
<dbReference type="Gene3D" id="3.40.50.1360">
    <property type="match status" value="1"/>
</dbReference>
<dbReference type="OrthoDB" id="9797223at2"/>
<dbReference type="PANTHER" id="PTHR30363:SF56">
    <property type="entry name" value="TRANSCRIPTIONAL REGULATOR, DEOR FAMILY"/>
    <property type="match status" value="1"/>
</dbReference>
<evidence type="ECO:0000259" key="4">
    <source>
        <dbReference type="PROSITE" id="PS51000"/>
    </source>
</evidence>
<feature type="domain" description="HTH deoR-type" evidence="4">
    <location>
        <begin position="3"/>
        <end position="58"/>
    </location>
</feature>
<protein>
    <submittedName>
        <fullName evidence="5">DeoR family transcriptional regulator</fullName>
    </submittedName>
</protein>
<name>A0A179SZM5_9BACI</name>
<dbReference type="Pfam" id="PF08220">
    <property type="entry name" value="HTH_DeoR"/>
    <property type="match status" value="1"/>
</dbReference>
<dbReference type="Pfam" id="PF00455">
    <property type="entry name" value="DeoRC"/>
    <property type="match status" value="1"/>
</dbReference>
<dbReference type="InterPro" id="IPR036388">
    <property type="entry name" value="WH-like_DNA-bd_sf"/>
</dbReference>
<dbReference type="Gene3D" id="1.10.10.10">
    <property type="entry name" value="Winged helix-like DNA-binding domain superfamily/Winged helix DNA-binding domain"/>
    <property type="match status" value="1"/>
</dbReference>
<keyword evidence="6" id="KW-1185">Reference proteome</keyword>
<dbReference type="InterPro" id="IPR037171">
    <property type="entry name" value="NagB/RpiA_transferase-like"/>
</dbReference>
<dbReference type="InterPro" id="IPR018356">
    <property type="entry name" value="Tscrpt_reg_HTH_DeoR_CS"/>
</dbReference>
<keyword evidence="1" id="KW-0805">Transcription regulation</keyword>
<dbReference type="InterPro" id="IPR001034">
    <property type="entry name" value="DeoR_HTH"/>
</dbReference>
<organism evidence="5 6">
    <name type="scientific">Metabacillus litoralis</name>
    <dbReference type="NCBI Taxonomy" id="152268"/>
    <lineage>
        <taxon>Bacteria</taxon>
        <taxon>Bacillati</taxon>
        <taxon>Bacillota</taxon>
        <taxon>Bacilli</taxon>
        <taxon>Bacillales</taxon>
        <taxon>Bacillaceae</taxon>
        <taxon>Metabacillus</taxon>
    </lineage>
</organism>
<evidence type="ECO:0000256" key="2">
    <source>
        <dbReference type="ARBA" id="ARBA00023125"/>
    </source>
</evidence>
<evidence type="ECO:0000313" key="5">
    <source>
        <dbReference type="EMBL" id="OAS86580.1"/>
    </source>
</evidence>
<dbReference type="GO" id="GO:0003677">
    <property type="term" value="F:DNA binding"/>
    <property type="evidence" value="ECO:0007669"/>
    <property type="project" value="UniProtKB-KW"/>
</dbReference>
<dbReference type="SUPFAM" id="SSF100950">
    <property type="entry name" value="NagB/RpiA/CoA transferase-like"/>
    <property type="match status" value="1"/>
</dbReference>
<dbReference type="PRINTS" id="PR00037">
    <property type="entry name" value="HTHLACR"/>
</dbReference>
<dbReference type="GO" id="GO:0003700">
    <property type="term" value="F:DNA-binding transcription factor activity"/>
    <property type="evidence" value="ECO:0007669"/>
    <property type="project" value="InterPro"/>
</dbReference>
<dbReference type="SMART" id="SM00420">
    <property type="entry name" value="HTH_DEOR"/>
    <property type="match status" value="1"/>
</dbReference>
<reference evidence="6" key="1">
    <citation type="submission" date="2016-04" db="EMBL/GenBank/DDBJ databases">
        <authorList>
            <person name="Lyu Z."/>
            <person name="Lyu W."/>
        </authorList>
    </citation>
    <scope>NUCLEOTIDE SEQUENCE [LARGE SCALE GENOMIC DNA]</scope>
    <source>
        <strain evidence="6">C44</strain>
    </source>
</reference>
<dbReference type="InterPro" id="IPR036390">
    <property type="entry name" value="WH_DNA-bd_sf"/>
</dbReference>
<dbReference type="STRING" id="152268.A6K24_03465"/>
<evidence type="ECO:0000256" key="3">
    <source>
        <dbReference type="ARBA" id="ARBA00023163"/>
    </source>
</evidence>
<dbReference type="PROSITE" id="PS00894">
    <property type="entry name" value="HTH_DEOR_1"/>
    <property type="match status" value="1"/>
</dbReference>
<dbReference type="PANTHER" id="PTHR30363">
    <property type="entry name" value="HTH-TYPE TRANSCRIPTIONAL REGULATOR SRLR-RELATED"/>
    <property type="match status" value="1"/>
</dbReference>